<evidence type="ECO:0000256" key="8">
    <source>
        <dbReference type="ARBA" id="ARBA00022723"/>
    </source>
</evidence>
<dbReference type="GO" id="GO:0006508">
    <property type="term" value="P:proteolysis"/>
    <property type="evidence" value="ECO:0007669"/>
    <property type="project" value="UniProtKB-KW"/>
</dbReference>
<keyword evidence="14" id="KW-0865">Zymogen</keyword>
<dbReference type="SUPFAM" id="SSF54897">
    <property type="entry name" value="Protease propeptides/inhibitors"/>
    <property type="match status" value="1"/>
</dbReference>
<dbReference type="RefSeq" id="XP_033659400.1">
    <property type="nucleotide sequence ID" value="XM_033819245.1"/>
</dbReference>
<dbReference type="GO" id="GO:0005576">
    <property type="term" value="C:extracellular region"/>
    <property type="evidence" value="ECO:0007669"/>
    <property type="project" value="UniProtKB-SubCell"/>
</dbReference>
<dbReference type="InterPro" id="IPR015366">
    <property type="entry name" value="S53_propep"/>
</dbReference>
<evidence type="ECO:0000256" key="17">
    <source>
        <dbReference type="SAM" id="SignalP"/>
    </source>
</evidence>
<dbReference type="InterPro" id="IPR050819">
    <property type="entry name" value="Tripeptidyl-peptidase_I"/>
</dbReference>
<dbReference type="PANTHER" id="PTHR14218">
    <property type="entry name" value="PROTEASE S8 TRIPEPTIDYL PEPTIDASE I CLN2"/>
    <property type="match status" value="1"/>
</dbReference>
<evidence type="ECO:0000256" key="16">
    <source>
        <dbReference type="PROSITE-ProRule" id="PRU01032"/>
    </source>
</evidence>
<dbReference type="GO" id="GO:0004252">
    <property type="term" value="F:serine-type endopeptidase activity"/>
    <property type="evidence" value="ECO:0007669"/>
    <property type="project" value="UniProtKB-UniRule"/>
</dbReference>
<evidence type="ECO:0000256" key="7">
    <source>
        <dbReference type="ARBA" id="ARBA00022670"/>
    </source>
</evidence>
<evidence type="ECO:0000313" key="19">
    <source>
        <dbReference type="EMBL" id="KAF2158511.1"/>
    </source>
</evidence>
<dbReference type="EC" id="3.4.14.10" evidence="5"/>
<accession>A0A6A6BUU5</accession>
<dbReference type="Gene3D" id="3.40.50.200">
    <property type="entry name" value="Peptidase S8/S53 domain"/>
    <property type="match status" value="1"/>
</dbReference>
<evidence type="ECO:0000256" key="14">
    <source>
        <dbReference type="ARBA" id="ARBA00023145"/>
    </source>
</evidence>
<comment type="cofactor">
    <cofactor evidence="2">
        <name>Ca(2+)</name>
        <dbReference type="ChEBI" id="CHEBI:29108"/>
    </cofactor>
</comment>
<evidence type="ECO:0000256" key="3">
    <source>
        <dbReference type="ARBA" id="ARBA00002451"/>
    </source>
</evidence>
<proteinExistence type="predicted"/>
<sequence>MQLLLSLASFAAAAWGLVVLEELPHVPHGWNAVGRVHDNSSVTLHAALKYQNLDRLEAELAAVSTPCSPRYGQYQDLRHQWGMFGPSNESDSKVRNWLQRSGTQDIQSDGQTVSFKTTVGHAKSMLNADFQVYKRGSEARLRTRAYSVPDDLADHIDLIAPTTYFGSMQPHSVIPERIPMDSLEQQTKRDELEEHTKRDNLQPSCLTTYVSSRTNRTYEAITPECLKQLYNTVGYDADPKSGSNIAFANFLEESPSYSDLHLFEKEFNIPQQDFEILALINGGVNDQDPQTETDGEANLDVQNIIGLVDGLPVYTYITGGRGPLVPDLLSPNASADTNEPYLEYFSYLLRQPNSKIPHVLSHSYGDHENTVPERYAARICNQAGLLGLRGRSVLFSTGDEGTGAVCRDNSGGNLYGHPEFTPQFPGTCPYVTAVGGTQAYNPEVAWNATGSGFSRYFPTAFYQKNAVNKYLSTYINPEAKAYYQANNYTDFQGRGVPDVAAHSLYPYYLIYVNGSRALSGGTSAAVPVFSSIVALLNDARFRAGKPALGFLNPWLYSSASALDDVTQGAAVGCNGVDLQNSNPVPGGGIIPYASWNATVAWDPATGLGTPDFQKMKSSALAGCPGKNGGGWHWGWNGGHGW</sequence>
<evidence type="ECO:0000256" key="1">
    <source>
        <dbReference type="ARBA" id="ARBA00001910"/>
    </source>
</evidence>
<feature type="signal peptide" evidence="17">
    <location>
        <begin position="1"/>
        <end position="16"/>
    </location>
</feature>
<dbReference type="InterPro" id="IPR030400">
    <property type="entry name" value="Sedolisin_dom"/>
</dbReference>
<evidence type="ECO:0000256" key="13">
    <source>
        <dbReference type="ARBA" id="ARBA00023026"/>
    </source>
</evidence>
<keyword evidence="8" id="KW-0479">Metal-binding</keyword>
<feature type="chain" id="PRO_5025374469" description="tripeptidyl-peptidase II" evidence="17">
    <location>
        <begin position="17"/>
        <end position="641"/>
    </location>
</feature>
<comment type="catalytic activity">
    <reaction evidence="1">
        <text>Release of an N-terminal tripeptide from a polypeptide.</text>
        <dbReference type="EC" id="3.4.14.10"/>
    </reaction>
</comment>
<comment type="caution">
    <text evidence="16">Lacks conserved residue(s) required for the propagation of feature annotation.</text>
</comment>
<feature type="domain" description="Peptidase S53" evidence="18">
    <location>
        <begin position="220"/>
        <end position="622"/>
    </location>
</feature>
<protein>
    <recommendedName>
        <fullName evidence="5">tripeptidyl-peptidase II</fullName>
        <ecNumber evidence="5">3.4.14.10</ecNumber>
    </recommendedName>
</protein>
<comment type="function">
    <text evidence="3">Secreted tripeptidyl-peptidase which degrades proteins at acidic pHs and is involved in virulence.</text>
</comment>
<keyword evidence="11 16" id="KW-0720">Serine protease</keyword>
<dbReference type="OrthoDB" id="409122at2759"/>
<dbReference type="InterPro" id="IPR000209">
    <property type="entry name" value="Peptidase_S8/S53_dom"/>
</dbReference>
<dbReference type="PROSITE" id="PS51695">
    <property type="entry name" value="SEDOLISIN"/>
    <property type="match status" value="1"/>
</dbReference>
<evidence type="ECO:0000313" key="20">
    <source>
        <dbReference type="Proteomes" id="UP000799537"/>
    </source>
</evidence>
<evidence type="ECO:0000256" key="6">
    <source>
        <dbReference type="ARBA" id="ARBA00022525"/>
    </source>
</evidence>
<keyword evidence="10 16" id="KW-0378">Hydrolase</keyword>
<dbReference type="GO" id="GO:0008240">
    <property type="term" value="F:tripeptidyl-peptidase activity"/>
    <property type="evidence" value="ECO:0007669"/>
    <property type="project" value="UniProtKB-EC"/>
</dbReference>
<evidence type="ECO:0000256" key="4">
    <source>
        <dbReference type="ARBA" id="ARBA00004239"/>
    </source>
</evidence>
<dbReference type="GO" id="GO:0046872">
    <property type="term" value="F:metal ion binding"/>
    <property type="evidence" value="ECO:0007669"/>
    <property type="project" value="UniProtKB-KW"/>
</dbReference>
<evidence type="ECO:0000256" key="2">
    <source>
        <dbReference type="ARBA" id="ARBA00001913"/>
    </source>
</evidence>
<organism evidence="19 20">
    <name type="scientific">Zasmidium cellare ATCC 36951</name>
    <dbReference type="NCBI Taxonomy" id="1080233"/>
    <lineage>
        <taxon>Eukaryota</taxon>
        <taxon>Fungi</taxon>
        <taxon>Dikarya</taxon>
        <taxon>Ascomycota</taxon>
        <taxon>Pezizomycotina</taxon>
        <taxon>Dothideomycetes</taxon>
        <taxon>Dothideomycetidae</taxon>
        <taxon>Mycosphaerellales</taxon>
        <taxon>Mycosphaerellaceae</taxon>
        <taxon>Zasmidium</taxon>
    </lineage>
</organism>
<evidence type="ECO:0000256" key="10">
    <source>
        <dbReference type="ARBA" id="ARBA00022801"/>
    </source>
</evidence>
<keyword evidence="7 16" id="KW-0645">Protease</keyword>
<dbReference type="SMART" id="SM00944">
    <property type="entry name" value="Pro-kuma_activ"/>
    <property type="match status" value="1"/>
</dbReference>
<comment type="subcellular location">
    <subcellularLocation>
        <location evidence="4">Secreted</location>
        <location evidence="4">Extracellular space</location>
    </subcellularLocation>
</comment>
<dbReference type="EMBL" id="ML993659">
    <property type="protein sequence ID" value="KAF2158511.1"/>
    <property type="molecule type" value="Genomic_DNA"/>
</dbReference>
<dbReference type="Pfam" id="PF09286">
    <property type="entry name" value="Pro-kuma_activ"/>
    <property type="match status" value="1"/>
</dbReference>
<keyword evidence="6" id="KW-0964">Secreted</keyword>
<dbReference type="FunFam" id="3.40.50.200:FF:000015">
    <property type="entry name" value="Tripeptidyl peptidase A"/>
    <property type="match status" value="1"/>
</dbReference>
<dbReference type="CDD" id="cd04056">
    <property type="entry name" value="Peptidases_S53"/>
    <property type="match status" value="1"/>
</dbReference>
<feature type="active site" description="Charge relay system" evidence="16">
    <location>
        <position position="300"/>
    </location>
</feature>
<keyword evidence="12" id="KW-0106">Calcium</keyword>
<feature type="active site" description="Charge relay system" evidence="16">
    <location>
        <position position="523"/>
    </location>
</feature>
<dbReference type="SUPFAM" id="SSF52743">
    <property type="entry name" value="Subtilisin-like"/>
    <property type="match status" value="1"/>
</dbReference>
<evidence type="ECO:0000256" key="12">
    <source>
        <dbReference type="ARBA" id="ARBA00022837"/>
    </source>
</evidence>
<name>A0A6A6BUU5_ZASCE</name>
<keyword evidence="9 17" id="KW-0732">Signal</keyword>
<dbReference type="GeneID" id="54572517"/>
<gene>
    <name evidence="19" type="ORF">M409DRAFT_71603</name>
</gene>
<dbReference type="PANTHER" id="PTHR14218:SF34">
    <property type="entry name" value="TRIPEPTIDYL-PEPTIDASE SED4"/>
    <property type="match status" value="1"/>
</dbReference>
<evidence type="ECO:0000256" key="5">
    <source>
        <dbReference type="ARBA" id="ARBA00012462"/>
    </source>
</evidence>
<reference evidence="19" key="1">
    <citation type="journal article" date="2020" name="Stud. Mycol.">
        <title>101 Dothideomycetes genomes: a test case for predicting lifestyles and emergence of pathogens.</title>
        <authorList>
            <person name="Haridas S."/>
            <person name="Albert R."/>
            <person name="Binder M."/>
            <person name="Bloem J."/>
            <person name="Labutti K."/>
            <person name="Salamov A."/>
            <person name="Andreopoulos B."/>
            <person name="Baker S."/>
            <person name="Barry K."/>
            <person name="Bills G."/>
            <person name="Bluhm B."/>
            <person name="Cannon C."/>
            <person name="Castanera R."/>
            <person name="Culley D."/>
            <person name="Daum C."/>
            <person name="Ezra D."/>
            <person name="Gonzalez J."/>
            <person name="Henrissat B."/>
            <person name="Kuo A."/>
            <person name="Liang C."/>
            <person name="Lipzen A."/>
            <person name="Lutzoni F."/>
            <person name="Magnuson J."/>
            <person name="Mondo S."/>
            <person name="Nolan M."/>
            <person name="Ohm R."/>
            <person name="Pangilinan J."/>
            <person name="Park H.-J."/>
            <person name="Ramirez L."/>
            <person name="Alfaro M."/>
            <person name="Sun H."/>
            <person name="Tritt A."/>
            <person name="Yoshinaga Y."/>
            <person name="Zwiers L.-H."/>
            <person name="Turgeon B."/>
            <person name="Goodwin S."/>
            <person name="Spatafora J."/>
            <person name="Crous P."/>
            <person name="Grigoriev I."/>
        </authorList>
    </citation>
    <scope>NUCLEOTIDE SEQUENCE</scope>
    <source>
        <strain evidence="19">ATCC 36951</strain>
    </source>
</reference>
<dbReference type="Pfam" id="PF00082">
    <property type="entry name" value="Peptidase_S8"/>
    <property type="match status" value="1"/>
</dbReference>
<keyword evidence="15" id="KW-0325">Glycoprotein</keyword>
<dbReference type="Proteomes" id="UP000799537">
    <property type="component" value="Unassembled WGS sequence"/>
</dbReference>
<keyword evidence="13" id="KW-0843">Virulence</keyword>
<dbReference type="AlphaFoldDB" id="A0A6A6BUU5"/>
<evidence type="ECO:0000259" key="18">
    <source>
        <dbReference type="PROSITE" id="PS51695"/>
    </source>
</evidence>
<evidence type="ECO:0000256" key="15">
    <source>
        <dbReference type="ARBA" id="ARBA00023180"/>
    </source>
</evidence>
<evidence type="ECO:0000256" key="9">
    <source>
        <dbReference type="ARBA" id="ARBA00022729"/>
    </source>
</evidence>
<keyword evidence="20" id="KW-1185">Reference proteome</keyword>
<dbReference type="InterPro" id="IPR036852">
    <property type="entry name" value="Peptidase_S8/S53_dom_sf"/>
</dbReference>
<dbReference type="CDD" id="cd11377">
    <property type="entry name" value="Pro-peptidase_S53"/>
    <property type="match status" value="1"/>
</dbReference>
<evidence type="ECO:0000256" key="11">
    <source>
        <dbReference type="ARBA" id="ARBA00022825"/>
    </source>
</evidence>
<feature type="active site" description="Charge relay system" evidence="16">
    <location>
        <position position="296"/>
    </location>
</feature>